<evidence type="ECO:0000256" key="1">
    <source>
        <dbReference type="SAM" id="MobiDB-lite"/>
    </source>
</evidence>
<dbReference type="EMBL" id="JACGWJ010000007">
    <property type="protein sequence ID" value="KAL0408263.1"/>
    <property type="molecule type" value="Genomic_DNA"/>
</dbReference>
<comment type="caution">
    <text evidence="2">The sequence shown here is derived from an EMBL/GenBank/DDBJ whole genome shotgun (WGS) entry which is preliminary data.</text>
</comment>
<dbReference type="AlphaFoldDB" id="A0AAW2TUR8"/>
<name>A0AAW2TUR8_SESRA</name>
<organism evidence="2">
    <name type="scientific">Sesamum radiatum</name>
    <name type="common">Black benniseed</name>
    <dbReference type="NCBI Taxonomy" id="300843"/>
    <lineage>
        <taxon>Eukaryota</taxon>
        <taxon>Viridiplantae</taxon>
        <taxon>Streptophyta</taxon>
        <taxon>Embryophyta</taxon>
        <taxon>Tracheophyta</taxon>
        <taxon>Spermatophyta</taxon>
        <taxon>Magnoliopsida</taxon>
        <taxon>eudicotyledons</taxon>
        <taxon>Gunneridae</taxon>
        <taxon>Pentapetalae</taxon>
        <taxon>asterids</taxon>
        <taxon>lamiids</taxon>
        <taxon>Lamiales</taxon>
        <taxon>Pedaliaceae</taxon>
        <taxon>Sesamum</taxon>
    </lineage>
</organism>
<accession>A0AAW2TUR8</accession>
<feature type="region of interest" description="Disordered" evidence="1">
    <location>
        <begin position="55"/>
        <end position="101"/>
    </location>
</feature>
<feature type="compositionally biased region" description="Basic and acidic residues" evidence="1">
    <location>
        <begin position="55"/>
        <end position="64"/>
    </location>
</feature>
<feature type="compositionally biased region" description="Basic and acidic residues" evidence="1">
    <location>
        <begin position="89"/>
        <end position="101"/>
    </location>
</feature>
<gene>
    <name evidence="2" type="ORF">Sradi_1760700</name>
</gene>
<reference evidence="2" key="2">
    <citation type="journal article" date="2024" name="Plant">
        <title>Genomic evolution and insights into agronomic trait innovations of Sesamum species.</title>
        <authorList>
            <person name="Miao H."/>
            <person name="Wang L."/>
            <person name="Qu L."/>
            <person name="Liu H."/>
            <person name="Sun Y."/>
            <person name="Le M."/>
            <person name="Wang Q."/>
            <person name="Wei S."/>
            <person name="Zheng Y."/>
            <person name="Lin W."/>
            <person name="Duan Y."/>
            <person name="Cao H."/>
            <person name="Xiong S."/>
            <person name="Wang X."/>
            <person name="Wei L."/>
            <person name="Li C."/>
            <person name="Ma Q."/>
            <person name="Ju M."/>
            <person name="Zhao R."/>
            <person name="Li G."/>
            <person name="Mu C."/>
            <person name="Tian Q."/>
            <person name="Mei H."/>
            <person name="Zhang T."/>
            <person name="Gao T."/>
            <person name="Zhang H."/>
        </authorList>
    </citation>
    <scope>NUCLEOTIDE SEQUENCE</scope>
    <source>
        <strain evidence="2">G02</strain>
    </source>
</reference>
<evidence type="ECO:0000313" key="2">
    <source>
        <dbReference type="EMBL" id="KAL0408263.1"/>
    </source>
</evidence>
<protein>
    <recommendedName>
        <fullName evidence="3">RNase H type-1 domain-containing protein</fullName>
    </recommendedName>
</protein>
<reference evidence="2" key="1">
    <citation type="submission" date="2020-06" db="EMBL/GenBank/DDBJ databases">
        <authorList>
            <person name="Li T."/>
            <person name="Hu X."/>
            <person name="Zhang T."/>
            <person name="Song X."/>
            <person name="Zhang H."/>
            <person name="Dai N."/>
            <person name="Sheng W."/>
            <person name="Hou X."/>
            <person name="Wei L."/>
        </authorList>
    </citation>
    <scope>NUCLEOTIDE SEQUENCE</scope>
    <source>
        <strain evidence="2">G02</strain>
        <tissue evidence="2">Leaf</tissue>
    </source>
</reference>
<proteinExistence type="predicted"/>
<evidence type="ECO:0008006" key="3">
    <source>
        <dbReference type="Google" id="ProtNLM"/>
    </source>
</evidence>
<sequence>MAQYFVKAKSLLDKFGEASVVQISRADNAAADQLAKLASSMSAIRKEDHFHLDKGRYITRKESAPRQQLAGKRRSLDSSSKGLSLKVKKMQETKEKASTSS</sequence>